<gene>
    <name evidence="7" type="ORF">GCM10022394_18370</name>
</gene>
<dbReference type="RefSeq" id="WP_344957174.1">
    <property type="nucleotide sequence ID" value="NZ_BAABCX010000002.1"/>
</dbReference>
<accession>A0ABP6VQX6</accession>
<keyword evidence="3" id="KW-0732">Signal</keyword>
<dbReference type="PROSITE" id="PS51257">
    <property type="entry name" value="PROKAR_LIPOPROTEIN"/>
    <property type="match status" value="1"/>
</dbReference>
<evidence type="ECO:0000313" key="7">
    <source>
        <dbReference type="EMBL" id="GAA3538980.1"/>
    </source>
</evidence>
<evidence type="ECO:0000256" key="5">
    <source>
        <dbReference type="ARBA" id="ARBA00022825"/>
    </source>
</evidence>
<keyword evidence="4 6" id="KW-0378">Hydrolase</keyword>
<dbReference type="PANTHER" id="PTHR15462:SF8">
    <property type="entry name" value="SERINE PROTEASE"/>
    <property type="match status" value="1"/>
</dbReference>
<keyword evidence="8" id="KW-1185">Reference proteome</keyword>
<dbReference type="SUPFAM" id="SSF50494">
    <property type="entry name" value="Trypsin-like serine proteases"/>
    <property type="match status" value="1"/>
</dbReference>
<keyword evidence="5 6" id="KW-0720">Serine protease</keyword>
<evidence type="ECO:0000256" key="3">
    <source>
        <dbReference type="ARBA" id="ARBA00022729"/>
    </source>
</evidence>
<organism evidence="7 8">
    <name type="scientific">Zobellella aerophila</name>
    <dbReference type="NCBI Taxonomy" id="870480"/>
    <lineage>
        <taxon>Bacteria</taxon>
        <taxon>Pseudomonadati</taxon>
        <taxon>Pseudomonadota</taxon>
        <taxon>Gammaproteobacteria</taxon>
        <taxon>Aeromonadales</taxon>
        <taxon>Aeromonadaceae</taxon>
        <taxon>Zobellella</taxon>
    </lineage>
</organism>
<evidence type="ECO:0000256" key="6">
    <source>
        <dbReference type="RuleBase" id="RU004296"/>
    </source>
</evidence>
<dbReference type="Proteomes" id="UP001500795">
    <property type="component" value="Unassembled WGS sequence"/>
</dbReference>
<protein>
    <recommendedName>
        <fullName evidence="6">Serine protease</fullName>
        <ecNumber evidence="6">3.4.21.-</ecNumber>
    </recommendedName>
</protein>
<comment type="caution">
    <text evidence="7">The sequence shown here is derived from an EMBL/GenBank/DDBJ whole genome shotgun (WGS) entry which is preliminary data.</text>
</comment>
<evidence type="ECO:0000313" key="8">
    <source>
        <dbReference type="Proteomes" id="UP001500795"/>
    </source>
</evidence>
<evidence type="ECO:0000256" key="1">
    <source>
        <dbReference type="ARBA" id="ARBA00008764"/>
    </source>
</evidence>
<dbReference type="InterPro" id="IPR050966">
    <property type="entry name" value="Glutamyl_endopeptidase"/>
</dbReference>
<name>A0ABP6VQX6_9GAMM</name>
<dbReference type="InterPro" id="IPR043504">
    <property type="entry name" value="Peptidase_S1_PA_chymotrypsin"/>
</dbReference>
<evidence type="ECO:0000256" key="2">
    <source>
        <dbReference type="ARBA" id="ARBA00022670"/>
    </source>
</evidence>
<dbReference type="InterPro" id="IPR009003">
    <property type="entry name" value="Peptidase_S1_PA"/>
</dbReference>
<comment type="similarity">
    <text evidence="1 6">Belongs to the peptidase S1B family.</text>
</comment>
<dbReference type="Pfam" id="PF13365">
    <property type="entry name" value="Trypsin_2"/>
    <property type="match status" value="1"/>
</dbReference>
<keyword evidence="2 6" id="KW-0645">Protease</keyword>
<dbReference type="PANTHER" id="PTHR15462">
    <property type="entry name" value="SERINE PROTEASE"/>
    <property type="match status" value="1"/>
</dbReference>
<proteinExistence type="inferred from homology"/>
<evidence type="ECO:0000256" key="4">
    <source>
        <dbReference type="ARBA" id="ARBA00022801"/>
    </source>
</evidence>
<dbReference type="Gene3D" id="2.40.10.10">
    <property type="entry name" value="Trypsin-like serine proteases"/>
    <property type="match status" value="2"/>
</dbReference>
<dbReference type="EC" id="3.4.21.-" evidence="6"/>
<dbReference type="InterPro" id="IPR008256">
    <property type="entry name" value="Peptidase_S1B"/>
</dbReference>
<sequence>MKTKLHFTLVLTTAILVGCAGYGTTQSGLANKIRVESLKEKSALQDYTDGKYDMAITKWKEIAENLNNEATSQKNSYFTDIRYLDKARILSNIAWSHLTNNNIEIARLYYEDAFNTLYDGEHSHKMILHNSKINEISNMTTMKAISEINMQLASDNISKHISSVAYNYSSQELNDKKFLQPVTPPKFFDDIEDRTSDGIRLNVLPSIPPLLNIGKLDTGGGRCTASLIGYRIALTNSHCVTSGEEKRGKIWILKDFSKMRLNFESVEIPDSVKVVNVIYSQKNKRRGGWLYKDYSQDWAFLVLERHPIKRGHLGITSKISDLKNNKFFLAGYSADQSDGRLLSLHWGCSLLRTHTKNRIYDTNCRSNPGASGSPLLLINGNNKHVYIAGLHAFGKHSTPGTAGGLTTVNFDKEYLELVKKISLPD</sequence>
<reference evidence="8" key="1">
    <citation type="journal article" date="2019" name="Int. J. Syst. Evol. Microbiol.">
        <title>The Global Catalogue of Microorganisms (GCM) 10K type strain sequencing project: providing services to taxonomists for standard genome sequencing and annotation.</title>
        <authorList>
            <consortium name="The Broad Institute Genomics Platform"/>
            <consortium name="The Broad Institute Genome Sequencing Center for Infectious Disease"/>
            <person name="Wu L."/>
            <person name="Ma J."/>
        </authorList>
    </citation>
    <scope>NUCLEOTIDE SEQUENCE [LARGE SCALE GENOMIC DNA]</scope>
    <source>
        <strain evidence="8">JCM 17110</strain>
    </source>
</reference>
<dbReference type="EMBL" id="BAABCX010000002">
    <property type="protein sequence ID" value="GAA3538980.1"/>
    <property type="molecule type" value="Genomic_DNA"/>
</dbReference>
<dbReference type="PRINTS" id="PR00839">
    <property type="entry name" value="V8PROTEASE"/>
</dbReference>